<comment type="similarity">
    <text evidence="2">Belongs to the complex I 20 kDa subunit family.</text>
</comment>
<protein>
    <submittedName>
        <fullName evidence="9">Ni,Fe-hydrogenase III small subunit</fullName>
    </submittedName>
</protein>
<keyword evidence="5" id="KW-0479">Metal-binding</keyword>
<evidence type="ECO:0000256" key="3">
    <source>
        <dbReference type="ARBA" id="ARBA00010870"/>
    </source>
</evidence>
<proteinExistence type="inferred from homology"/>
<evidence type="ECO:0000256" key="4">
    <source>
        <dbReference type="ARBA" id="ARBA00022485"/>
    </source>
</evidence>
<comment type="caution">
    <text evidence="9">The sequence shown here is derived from an EMBL/GenBank/DDBJ whole genome shotgun (WGS) entry which is preliminary data.</text>
</comment>
<dbReference type="PROSITE" id="PS00198">
    <property type="entry name" value="4FE4S_FER_1"/>
    <property type="match status" value="1"/>
</dbReference>
<reference evidence="9 10" key="1">
    <citation type="submission" date="2018-01" db="EMBL/GenBank/DDBJ databases">
        <title>Genomic Encyclopedia of Type Strains, Phase III (KMG-III): the genomes of soil and plant-associated and newly described type strains.</title>
        <authorList>
            <person name="Whitman W."/>
        </authorList>
    </citation>
    <scope>NUCLEOTIDE SEQUENCE [LARGE SCALE GENOMIC DNA]</scope>
    <source>
        <strain evidence="9 10">JCM 18070</strain>
    </source>
</reference>
<dbReference type="PANTHER" id="PTHR42989:SF1">
    <property type="entry name" value="FORMATE HYDROGENLYASE SUBUNIT 7-RELATED"/>
    <property type="match status" value="1"/>
</dbReference>
<dbReference type="PANTHER" id="PTHR42989">
    <property type="entry name" value="HYDROGENASE-4 COMPONENT I"/>
    <property type="match status" value="1"/>
</dbReference>
<dbReference type="Pfam" id="PF12838">
    <property type="entry name" value="Fer4_7"/>
    <property type="match status" value="1"/>
</dbReference>
<dbReference type="OrthoDB" id="9786737at2"/>
<dbReference type="InterPro" id="IPR052375">
    <property type="entry name" value="Complex_I_20kDa-like"/>
</dbReference>
<dbReference type="Gene3D" id="3.40.50.12280">
    <property type="match status" value="1"/>
</dbReference>
<dbReference type="AlphaFoldDB" id="A0A2S4M9Q1"/>
<feature type="domain" description="4Fe-4S ferredoxin-type" evidence="8">
    <location>
        <begin position="67"/>
        <end position="96"/>
    </location>
</feature>
<dbReference type="InterPro" id="IPR006137">
    <property type="entry name" value="NADH_UbQ_OxRdtase-like_20kDa"/>
</dbReference>
<evidence type="ECO:0000256" key="2">
    <source>
        <dbReference type="ARBA" id="ARBA00009173"/>
    </source>
</evidence>
<dbReference type="GO" id="GO:0051539">
    <property type="term" value="F:4 iron, 4 sulfur cluster binding"/>
    <property type="evidence" value="ECO:0007669"/>
    <property type="project" value="UniProtKB-KW"/>
</dbReference>
<dbReference type="SUPFAM" id="SSF54862">
    <property type="entry name" value="4Fe-4S ferredoxins"/>
    <property type="match status" value="1"/>
</dbReference>
<sequence length="269" mass="28998">MSLWTWFGLKEGTASTDWPLKDGDDGQSGVLGMPRYDPSKCKTQCEVCVEACVTHAISFVSAAHEVATPEVDWGRCIACQRCTQVCPTGAFAESADWALGVSARRDLKWGETAPEQHTAKLEEGKDRAFRRSLHIRHVDAGSCNGCESELQALNNPFYNLHRLGIFFTPSPRFADVLLVTGPVTKAMQGPLVETWQAMPAPRWVIATGTCAVSGGVSGGNYASGTGLDGVIPVDVYLPGCPPNPAALIHALLMIVGRAEQRMRGGRIER</sequence>
<gene>
    <name evidence="9" type="ORF">B0G62_10623</name>
</gene>
<dbReference type="InterPro" id="IPR017900">
    <property type="entry name" value="4Fe4S_Fe_S_CS"/>
</dbReference>
<evidence type="ECO:0000259" key="8">
    <source>
        <dbReference type="PROSITE" id="PS51379"/>
    </source>
</evidence>
<dbReference type="PROSITE" id="PS51379">
    <property type="entry name" value="4FE4S_FER_2"/>
    <property type="match status" value="2"/>
</dbReference>
<dbReference type="NCBIfam" id="NF005012">
    <property type="entry name" value="PRK06411.1"/>
    <property type="match status" value="1"/>
</dbReference>
<comment type="cofactor">
    <cofactor evidence="1">
        <name>[4Fe-4S] cluster</name>
        <dbReference type="ChEBI" id="CHEBI:49883"/>
    </cofactor>
</comment>
<evidence type="ECO:0000256" key="7">
    <source>
        <dbReference type="ARBA" id="ARBA00023014"/>
    </source>
</evidence>
<keyword evidence="6" id="KW-0408">Iron</keyword>
<accession>A0A2S4M9Q1</accession>
<evidence type="ECO:0000313" key="10">
    <source>
        <dbReference type="Proteomes" id="UP000237381"/>
    </source>
</evidence>
<evidence type="ECO:0000256" key="6">
    <source>
        <dbReference type="ARBA" id="ARBA00023004"/>
    </source>
</evidence>
<dbReference type="SUPFAM" id="SSF56770">
    <property type="entry name" value="HydA/Nqo6-like"/>
    <property type="match status" value="1"/>
</dbReference>
<feature type="domain" description="4Fe-4S ferredoxin-type" evidence="8">
    <location>
        <begin position="32"/>
        <end position="62"/>
    </location>
</feature>
<organism evidence="9 10">
    <name type="scientific">Paraburkholderia eburnea</name>
    <dbReference type="NCBI Taxonomy" id="1189126"/>
    <lineage>
        <taxon>Bacteria</taxon>
        <taxon>Pseudomonadati</taxon>
        <taxon>Pseudomonadota</taxon>
        <taxon>Betaproteobacteria</taxon>
        <taxon>Burkholderiales</taxon>
        <taxon>Burkholderiaceae</taxon>
        <taxon>Paraburkholderia</taxon>
    </lineage>
</organism>
<dbReference type="Gene3D" id="3.30.70.20">
    <property type="match status" value="1"/>
</dbReference>
<keyword evidence="10" id="KW-1185">Reference proteome</keyword>
<dbReference type="RefSeq" id="WP_103704753.1">
    <property type="nucleotide sequence ID" value="NZ_PQGA01000006.1"/>
</dbReference>
<dbReference type="Proteomes" id="UP000237381">
    <property type="component" value="Unassembled WGS sequence"/>
</dbReference>
<keyword evidence="4" id="KW-0004">4Fe-4S</keyword>
<evidence type="ECO:0000256" key="1">
    <source>
        <dbReference type="ARBA" id="ARBA00001966"/>
    </source>
</evidence>
<dbReference type="EMBL" id="PQGA01000006">
    <property type="protein sequence ID" value="POR51493.1"/>
    <property type="molecule type" value="Genomic_DNA"/>
</dbReference>
<dbReference type="Pfam" id="PF01058">
    <property type="entry name" value="Oxidored_q6"/>
    <property type="match status" value="1"/>
</dbReference>
<comment type="similarity">
    <text evidence="3">Belongs to the FrhG family.</text>
</comment>
<dbReference type="GO" id="GO:0046872">
    <property type="term" value="F:metal ion binding"/>
    <property type="evidence" value="ECO:0007669"/>
    <property type="project" value="UniProtKB-KW"/>
</dbReference>
<keyword evidence="7" id="KW-0411">Iron-sulfur</keyword>
<name>A0A2S4M9Q1_9BURK</name>
<evidence type="ECO:0000313" key="9">
    <source>
        <dbReference type="EMBL" id="POR51493.1"/>
    </source>
</evidence>
<evidence type="ECO:0000256" key="5">
    <source>
        <dbReference type="ARBA" id="ARBA00022723"/>
    </source>
</evidence>
<dbReference type="InterPro" id="IPR017896">
    <property type="entry name" value="4Fe4S_Fe-S-bd"/>
</dbReference>